<dbReference type="SMART" id="SM00257">
    <property type="entry name" value="LysM"/>
    <property type="match status" value="1"/>
</dbReference>
<keyword evidence="1" id="KW-1133">Transmembrane helix</keyword>
<sequence>MVANGFRHVEPPLRLTRRGRVVVLGFLVVLATLASAVLFTTASRAERPPAGPPPTLVVRPGDTLWDIATRTMPRRDGQAAVEELRRLNGLSGYGVAAGDVLILPRAA</sequence>
<keyword evidence="1" id="KW-0812">Transmembrane</keyword>
<evidence type="ECO:0000313" key="3">
    <source>
        <dbReference type="EMBL" id="TDO40830.1"/>
    </source>
</evidence>
<keyword evidence="1" id="KW-0472">Membrane</keyword>
<evidence type="ECO:0000256" key="1">
    <source>
        <dbReference type="SAM" id="Phobius"/>
    </source>
</evidence>
<dbReference type="Gene3D" id="3.10.350.10">
    <property type="entry name" value="LysM domain"/>
    <property type="match status" value="1"/>
</dbReference>
<keyword evidence="4" id="KW-1185">Reference proteome</keyword>
<reference evidence="3 4" key="1">
    <citation type="submission" date="2019-03" db="EMBL/GenBank/DDBJ databases">
        <title>Sequencing the genomes of 1000 actinobacteria strains.</title>
        <authorList>
            <person name="Klenk H.-P."/>
        </authorList>
    </citation>
    <scope>NUCLEOTIDE SEQUENCE [LARGE SCALE GENOMIC DNA]</scope>
    <source>
        <strain evidence="3 4">DSM 43805</strain>
    </source>
</reference>
<proteinExistence type="predicted"/>
<accession>A0A4R6JVQ6</accession>
<evidence type="ECO:0000313" key="4">
    <source>
        <dbReference type="Proteomes" id="UP000294901"/>
    </source>
</evidence>
<organism evidence="3 4">
    <name type="scientific">Paractinoplanes brasiliensis</name>
    <dbReference type="NCBI Taxonomy" id="52695"/>
    <lineage>
        <taxon>Bacteria</taxon>
        <taxon>Bacillati</taxon>
        <taxon>Actinomycetota</taxon>
        <taxon>Actinomycetes</taxon>
        <taxon>Micromonosporales</taxon>
        <taxon>Micromonosporaceae</taxon>
        <taxon>Paractinoplanes</taxon>
    </lineage>
</organism>
<name>A0A4R6JVQ6_9ACTN</name>
<protein>
    <submittedName>
        <fullName evidence="3">LysM domain-containing protein</fullName>
    </submittedName>
</protein>
<dbReference type="SUPFAM" id="SSF54106">
    <property type="entry name" value="LysM domain"/>
    <property type="match status" value="1"/>
</dbReference>
<evidence type="ECO:0000259" key="2">
    <source>
        <dbReference type="SMART" id="SM00257"/>
    </source>
</evidence>
<feature type="domain" description="LysM" evidence="2">
    <location>
        <begin position="55"/>
        <end position="104"/>
    </location>
</feature>
<gene>
    <name evidence="3" type="ORF">C8E87_4549</name>
</gene>
<dbReference type="OrthoDB" id="5084290at2"/>
<dbReference type="InterPro" id="IPR036779">
    <property type="entry name" value="LysM_dom_sf"/>
</dbReference>
<dbReference type="Pfam" id="PF01476">
    <property type="entry name" value="LysM"/>
    <property type="match status" value="1"/>
</dbReference>
<dbReference type="InterPro" id="IPR018392">
    <property type="entry name" value="LysM"/>
</dbReference>
<dbReference type="Proteomes" id="UP000294901">
    <property type="component" value="Unassembled WGS sequence"/>
</dbReference>
<dbReference type="RefSeq" id="WP_133874953.1">
    <property type="nucleotide sequence ID" value="NZ_SNWR01000001.1"/>
</dbReference>
<dbReference type="EMBL" id="SNWR01000001">
    <property type="protein sequence ID" value="TDO40830.1"/>
    <property type="molecule type" value="Genomic_DNA"/>
</dbReference>
<dbReference type="CDD" id="cd00118">
    <property type="entry name" value="LysM"/>
    <property type="match status" value="1"/>
</dbReference>
<dbReference type="AlphaFoldDB" id="A0A4R6JVQ6"/>
<comment type="caution">
    <text evidence="3">The sequence shown here is derived from an EMBL/GenBank/DDBJ whole genome shotgun (WGS) entry which is preliminary data.</text>
</comment>
<feature type="transmembrane region" description="Helical" evidence="1">
    <location>
        <begin position="21"/>
        <end position="39"/>
    </location>
</feature>